<feature type="domain" description="PUA" evidence="2">
    <location>
        <begin position="72"/>
        <end position="146"/>
    </location>
</feature>
<dbReference type="GO" id="GO:0031120">
    <property type="term" value="P:snRNA pseudouridine synthesis"/>
    <property type="evidence" value="ECO:0007669"/>
    <property type="project" value="TreeGrafter"/>
</dbReference>
<dbReference type="Gene3D" id="2.30.130.10">
    <property type="entry name" value="PUA domain"/>
    <property type="match status" value="1"/>
</dbReference>
<dbReference type="Pfam" id="PF16198">
    <property type="entry name" value="TruB_C_2"/>
    <property type="match status" value="1"/>
</dbReference>
<dbReference type="EMBL" id="CP084167">
    <property type="protein sequence ID" value="UJG44976.1"/>
    <property type="molecule type" value="Genomic_DNA"/>
</dbReference>
<evidence type="ECO:0000256" key="1">
    <source>
        <dbReference type="ARBA" id="ARBA00023235"/>
    </source>
</evidence>
<dbReference type="InterPro" id="IPR015947">
    <property type="entry name" value="PUA-like_sf"/>
</dbReference>
<proteinExistence type="predicted"/>
<dbReference type="PANTHER" id="PTHR23127:SF0">
    <property type="entry name" value="H_ACA RIBONUCLEOPROTEIN COMPLEX SUBUNIT DKC1"/>
    <property type="match status" value="1"/>
</dbReference>
<dbReference type="CDD" id="cd21148">
    <property type="entry name" value="PUA_Cbf5"/>
    <property type="match status" value="1"/>
</dbReference>
<dbReference type="GO" id="GO:0000495">
    <property type="term" value="P:box H/ACA sno(s)RNA 3'-end processing"/>
    <property type="evidence" value="ECO:0007669"/>
    <property type="project" value="TreeGrafter"/>
</dbReference>
<dbReference type="InterPro" id="IPR020103">
    <property type="entry name" value="PsdUridine_synth_cat_dom_sf"/>
</dbReference>
<gene>
    <name evidence="3" type="ORF">K9W46_08355</name>
</gene>
<dbReference type="SUPFAM" id="SSF88697">
    <property type="entry name" value="PUA domain-like"/>
    <property type="match status" value="1"/>
</dbReference>
<dbReference type="InterPro" id="IPR032819">
    <property type="entry name" value="TruB_C"/>
</dbReference>
<dbReference type="SMART" id="SM00359">
    <property type="entry name" value="PUA"/>
    <property type="match status" value="1"/>
</dbReference>
<dbReference type="PROSITE" id="PS50890">
    <property type="entry name" value="PUA"/>
    <property type="match status" value="1"/>
</dbReference>
<evidence type="ECO:0000313" key="3">
    <source>
        <dbReference type="EMBL" id="UJG44976.1"/>
    </source>
</evidence>
<dbReference type="NCBIfam" id="TIGR00451">
    <property type="entry name" value="unchar_dom_2"/>
    <property type="match status" value="1"/>
</dbReference>
<name>A0A9Y1BU21_9ARCH</name>
<dbReference type="InterPro" id="IPR002478">
    <property type="entry name" value="PUA"/>
</dbReference>
<dbReference type="SUPFAM" id="SSF55120">
    <property type="entry name" value="Pseudouridine synthase"/>
    <property type="match status" value="1"/>
</dbReference>
<dbReference type="InterPro" id="IPR004521">
    <property type="entry name" value="Uncharacterised_CHP00451"/>
</dbReference>
<sequence>MSSNCHDIGQSLGCGAHMKELRRIRTGPFTEETFLSTLHDLYDAFMWYKEEKDEIPLRNIILPMEFAVKHLPKIYVKDNAVDTICHGAPVALPAISKITTNFKEGDTVAIHTLKNELVALGDAQIDATKLEKMDSGLIVKTKRVLMPTGTYPKSN</sequence>
<dbReference type="InterPro" id="IPR036974">
    <property type="entry name" value="PUA_sf"/>
</dbReference>
<dbReference type="GO" id="GO:0009982">
    <property type="term" value="F:pseudouridine synthase activity"/>
    <property type="evidence" value="ECO:0007669"/>
    <property type="project" value="InterPro"/>
</dbReference>
<keyword evidence="1" id="KW-0413">Isomerase</keyword>
<dbReference type="Proteomes" id="UP001200513">
    <property type="component" value="Chromosome"/>
</dbReference>
<accession>A0A9Y1BU21</accession>
<dbReference type="InterPro" id="IPR004802">
    <property type="entry name" value="tRNA_PsdUridine_synth_B_fam"/>
</dbReference>
<dbReference type="PANTHER" id="PTHR23127">
    <property type="entry name" value="CENTROMERE/MICROTUBULE BINDING PROTEIN CBF5"/>
    <property type="match status" value="1"/>
</dbReference>
<dbReference type="Pfam" id="PF01472">
    <property type="entry name" value="PUA"/>
    <property type="match status" value="1"/>
</dbReference>
<protein>
    <recommendedName>
        <fullName evidence="2">PUA domain-containing protein</fullName>
    </recommendedName>
</protein>
<evidence type="ECO:0000259" key="2">
    <source>
        <dbReference type="SMART" id="SM00359"/>
    </source>
</evidence>
<dbReference type="GO" id="GO:1990481">
    <property type="term" value="P:mRNA pseudouridine synthesis"/>
    <property type="evidence" value="ECO:0007669"/>
    <property type="project" value="TreeGrafter"/>
</dbReference>
<dbReference type="GO" id="GO:0031118">
    <property type="term" value="P:rRNA pseudouridine synthesis"/>
    <property type="evidence" value="ECO:0007669"/>
    <property type="project" value="TreeGrafter"/>
</dbReference>
<reference evidence="3" key="1">
    <citation type="journal article" date="2022" name="Nat. Microbiol.">
        <title>Unique mobile elements and scalable gene flow at the prokaryote-eukaryote boundary revealed by circularized Asgard archaea genomes.</title>
        <authorList>
            <person name="Wu F."/>
            <person name="Speth D.R."/>
            <person name="Philosof A."/>
            <person name="Cremiere A."/>
            <person name="Narayanan A."/>
            <person name="Barco R.A."/>
            <person name="Connon S.A."/>
            <person name="Amend J.P."/>
            <person name="Antoshechkin I.A."/>
            <person name="Orphan V.J."/>
        </authorList>
    </citation>
    <scope>NUCLEOTIDE SEQUENCE</scope>
    <source>
        <strain evidence="3">PR6</strain>
    </source>
</reference>
<dbReference type="AlphaFoldDB" id="A0A9Y1BU21"/>
<dbReference type="GO" id="GO:0003723">
    <property type="term" value="F:RNA binding"/>
    <property type="evidence" value="ECO:0007669"/>
    <property type="project" value="InterPro"/>
</dbReference>
<organism evidence="3">
    <name type="scientific">Candidatus Heimdallarchaeum endolithica</name>
    <dbReference type="NCBI Taxonomy" id="2876572"/>
    <lineage>
        <taxon>Archaea</taxon>
        <taxon>Promethearchaeati</taxon>
        <taxon>Candidatus Heimdallarchaeota</taxon>
        <taxon>Candidatus Heimdallarchaeia (ex Rinke et al. 2021) (nom. nud.)</taxon>
        <taxon>Candidatus Heimdallarchaeales</taxon>
        <taxon>Candidatus Heimdallarchaeaceae</taxon>
        <taxon>Candidatus Heimdallarchaeum</taxon>
    </lineage>
</organism>
<dbReference type="Gene3D" id="3.30.2350.10">
    <property type="entry name" value="Pseudouridine synthase"/>
    <property type="match status" value="1"/>
</dbReference>